<dbReference type="EMBL" id="JAOSHO010000004">
    <property type="protein sequence ID" value="MCW1242950.1"/>
    <property type="molecule type" value="Genomic_DNA"/>
</dbReference>
<keyword evidence="2" id="KW-1185">Reference proteome</keyword>
<proteinExistence type="predicted"/>
<evidence type="ECO:0000313" key="2">
    <source>
        <dbReference type="Proteomes" id="UP001061999"/>
    </source>
</evidence>
<name>A0ABT3F1K3_9PSED</name>
<accession>A0ABT3F1K3</accession>
<evidence type="ECO:0000313" key="1">
    <source>
        <dbReference type="EMBL" id="MCW1242950.1"/>
    </source>
</evidence>
<sequence length="180" mass="20368">MSKILTHKERMARYQAQPQLTLNYRKDVTRPYSAIDLQGMYYDLLAVFNKHMGGVTGQERSEFASIVRALVTCYLDETNEGKVPRVLDNKIHSSIIAQLTREELCRLVGLYVPEDGEGSEEGHNRILKERQQLADAAYAECRTKHPSMTIDMSDLTTAEALLTSLGFLQSPTEEQQNDIS</sequence>
<reference evidence="1" key="1">
    <citation type="submission" date="2022-07" db="EMBL/GenBank/DDBJ databases">
        <title>Pseudomonas agronomica sp. nov.: a novel bacterium with biotechnological application in the synthesis of biofertilizers from valorized agricultural residues.</title>
        <authorList>
            <person name="Robas M."/>
            <person name="Fernandez V.M."/>
            <person name="Luna L."/>
            <person name="Provanza A."/>
            <person name="Jimenez P.A."/>
        </authorList>
    </citation>
    <scope>NUCLEOTIDE SEQUENCE</scope>
    <source>
        <strain evidence="1">SAICEU22T</strain>
    </source>
</reference>
<organism evidence="1 2">
    <name type="scientific">Pseudomonas agronomica</name>
    <dbReference type="NCBI Taxonomy" id="2979328"/>
    <lineage>
        <taxon>Bacteria</taxon>
        <taxon>Pseudomonadati</taxon>
        <taxon>Pseudomonadota</taxon>
        <taxon>Gammaproteobacteria</taxon>
        <taxon>Pseudomonadales</taxon>
        <taxon>Pseudomonadaceae</taxon>
        <taxon>Pseudomonas</taxon>
    </lineage>
</organism>
<comment type="caution">
    <text evidence="1">The sequence shown here is derived from an EMBL/GenBank/DDBJ whole genome shotgun (WGS) entry which is preliminary data.</text>
</comment>
<protein>
    <recommendedName>
        <fullName evidence="3">Phage tail assembly chaperone protein, TAC</fullName>
    </recommendedName>
</protein>
<dbReference type="Proteomes" id="UP001061999">
    <property type="component" value="Unassembled WGS sequence"/>
</dbReference>
<evidence type="ECO:0008006" key="3">
    <source>
        <dbReference type="Google" id="ProtNLM"/>
    </source>
</evidence>
<gene>
    <name evidence="1" type="ORF">OC610_00890</name>
</gene>
<dbReference type="RefSeq" id="WP_264426093.1">
    <property type="nucleotide sequence ID" value="NZ_JAOSHO010000004.1"/>
</dbReference>